<gene>
    <name evidence="9 11 12" type="ORF">SRAE_0000071210</name>
</gene>
<reference evidence="11" key="3">
    <citation type="submission" date="2020-12" db="UniProtKB">
        <authorList>
            <consortium name="WormBaseParasite"/>
        </authorList>
    </citation>
    <scope>IDENTIFICATION</scope>
</reference>
<dbReference type="PANTHER" id="PTHR10127">
    <property type="entry name" value="DISCOIDIN, CUB, EGF, LAMININ , AND ZINC METALLOPROTEASE DOMAIN CONTAINING"/>
    <property type="match status" value="1"/>
</dbReference>
<reference evidence="10" key="1">
    <citation type="submission" date="2014-09" db="EMBL/GenBank/DDBJ databases">
        <authorList>
            <person name="Martin A.A."/>
        </authorList>
    </citation>
    <scope>NUCLEOTIDE SEQUENCE</scope>
    <source>
        <strain evidence="10">ED321</strain>
    </source>
</reference>
<dbReference type="Proteomes" id="UP000035682">
    <property type="component" value="Unplaced"/>
</dbReference>
<proteinExistence type="predicted"/>
<dbReference type="OrthoDB" id="7544260at2759"/>
<evidence type="ECO:0000256" key="5">
    <source>
        <dbReference type="ARBA" id="ARBA00022833"/>
    </source>
</evidence>
<sequence length="237" mass="27893">FIKVFPENIAAEYMEDFQIIPQAKISRLFLPYEYGSVMHFGTLEGSKNRGYTLMPKDHFYENTVGQLDYPTFNDLRILNFHYCANKCKISIKCSNHGYQDPNDCSKCICIEGYKGSHCDYYTRASLSCKEKELEAKVKPSFFKITQNKLCYYHLRSYNHKRIKIGILKINMGPKYSKPCSLSNSFEVKYLKDKSVAGARFCHQKFTRIIYSESYYVMLIYKSENPKSYVYLYYKEIP</sequence>
<keyword evidence="1" id="KW-0245">EGF-like domain</keyword>
<dbReference type="PROSITE" id="PS51864">
    <property type="entry name" value="ASTACIN"/>
    <property type="match status" value="1"/>
</dbReference>
<evidence type="ECO:0000259" key="8">
    <source>
        <dbReference type="PROSITE" id="PS51864"/>
    </source>
</evidence>
<evidence type="ECO:0000313" key="11">
    <source>
        <dbReference type="WBParaSite" id="SRAE_0000071210.1"/>
    </source>
</evidence>
<dbReference type="GO" id="GO:0006508">
    <property type="term" value="P:proteolysis"/>
    <property type="evidence" value="ECO:0007669"/>
    <property type="project" value="UniProtKB-KW"/>
</dbReference>
<dbReference type="GO" id="GO:0046872">
    <property type="term" value="F:metal ion binding"/>
    <property type="evidence" value="ECO:0007669"/>
    <property type="project" value="UniProtKB-KW"/>
</dbReference>
<evidence type="ECO:0000256" key="7">
    <source>
        <dbReference type="PROSITE-ProRule" id="PRU01211"/>
    </source>
</evidence>
<keyword evidence="4" id="KW-0378">Hydrolase</keyword>
<evidence type="ECO:0000313" key="12">
    <source>
        <dbReference type="WormBase" id="SRAE_0000071210"/>
    </source>
</evidence>
<feature type="domain" description="Peptidase M12A" evidence="8">
    <location>
        <begin position="1"/>
        <end position="88"/>
    </location>
</feature>
<dbReference type="WBParaSite" id="SRAE_0000071210.1">
    <property type="protein sequence ID" value="SRAE_0000071210.1"/>
    <property type="gene ID" value="WBGene00256467"/>
</dbReference>
<dbReference type="SUPFAM" id="SSF55486">
    <property type="entry name" value="Metalloproteases ('zincins'), catalytic domain"/>
    <property type="match status" value="1"/>
</dbReference>
<dbReference type="InterPro" id="IPR000742">
    <property type="entry name" value="EGF"/>
</dbReference>
<keyword evidence="3" id="KW-0479">Metal-binding</keyword>
<dbReference type="EMBL" id="LN609417">
    <property type="protein sequence ID" value="CEG06163.1"/>
    <property type="molecule type" value="Genomic_DNA"/>
</dbReference>
<accession>A0A090MFU6</accession>
<evidence type="ECO:0000256" key="1">
    <source>
        <dbReference type="ARBA" id="ARBA00022536"/>
    </source>
</evidence>
<dbReference type="SUPFAM" id="SSF49854">
    <property type="entry name" value="Spermadhesin, CUB domain"/>
    <property type="match status" value="1"/>
</dbReference>
<evidence type="ECO:0000256" key="3">
    <source>
        <dbReference type="ARBA" id="ARBA00022723"/>
    </source>
</evidence>
<dbReference type="InterPro" id="IPR035914">
    <property type="entry name" value="Sperma_CUB_dom_sf"/>
</dbReference>
<dbReference type="GO" id="GO:0004222">
    <property type="term" value="F:metalloendopeptidase activity"/>
    <property type="evidence" value="ECO:0007669"/>
    <property type="project" value="InterPro"/>
</dbReference>
<evidence type="ECO:0000256" key="6">
    <source>
        <dbReference type="ARBA" id="ARBA00023049"/>
    </source>
</evidence>
<evidence type="ECO:0000256" key="4">
    <source>
        <dbReference type="ARBA" id="ARBA00022801"/>
    </source>
</evidence>
<feature type="non-terminal residue" evidence="9">
    <location>
        <position position="1"/>
    </location>
</feature>
<dbReference type="RefSeq" id="XP_024510905.1">
    <property type="nucleotide sequence ID" value="XM_024646645.1"/>
</dbReference>
<keyword evidence="5" id="KW-0862">Zinc</keyword>
<evidence type="ECO:0000256" key="2">
    <source>
        <dbReference type="ARBA" id="ARBA00022670"/>
    </source>
</evidence>
<keyword evidence="6" id="KW-0482">Metalloprotease</keyword>
<dbReference type="AlphaFoldDB" id="A0A090MFU6"/>
<dbReference type="WormBase" id="SRAE_0000071210">
    <property type="protein sequence ID" value="SRP03141"/>
    <property type="gene ID" value="WBGene00256467"/>
</dbReference>
<keyword evidence="2" id="KW-0645">Protease</keyword>
<reference evidence="9" key="2">
    <citation type="submission" date="2014-09" db="EMBL/GenBank/DDBJ databases">
        <authorList>
            <person name="Aslett A.Martin."/>
        </authorList>
    </citation>
    <scope>NUCLEOTIDE SEQUENCE</scope>
    <source>
        <strain evidence="9">ED321 Heterogonic</strain>
    </source>
</reference>
<dbReference type="PANTHER" id="PTHR10127:SF780">
    <property type="entry name" value="METALLOENDOPEPTIDASE"/>
    <property type="match status" value="1"/>
</dbReference>
<comment type="caution">
    <text evidence="7">Lacks conserved residue(s) required for the propagation of feature annotation.</text>
</comment>
<dbReference type="InterPro" id="IPR024079">
    <property type="entry name" value="MetalloPept_cat_dom_sf"/>
</dbReference>
<dbReference type="Pfam" id="PF01400">
    <property type="entry name" value="Astacin"/>
    <property type="match status" value="1"/>
</dbReference>
<evidence type="ECO:0000313" key="9">
    <source>
        <dbReference type="EMBL" id="CEG06163.1"/>
    </source>
</evidence>
<dbReference type="CTD" id="36373965"/>
<dbReference type="PROSITE" id="PS00022">
    <property type="entry name" value="EGF_1"/>
    <property type="match status" value="1"/>
</dbReference>
<dbReference type="Gene3D" id="3.40.390.10">
    <property type="entry name" value="Collagenase (Catalytic Domain)"/>
    <property type="match status" value="1"/>
</dbReference>
<dbReference type="InterPro" id="IPR001506">
    <property type="entry name" value="Peptidase_M12A"/>
</dbReference>
<keyword evidence="10" id="KW-1185">Reference proteome</keyword>
<evidence type="ECO:0000313" key="10">
    <source>
        <dbReference type="Proteomes" id="UP000035682"/>
    </source>
</evidence>
<protein>
    <submittedName>
        <fullName evidence="9 11">Astacin-like metalloendopeptidase</fullName>
    </submittedName>
</protein>
<dbReference type="PROSITE" id="PS01186">
    <property type="entry name" value="EGF_2"/>
    <property type="match status" value="1"/>
</dbReference>
<dbReference type="GeneID" id="36373965"/>
<organism evidence="9">
    <name type="scientific">Strongyloides ratti</name>
    <name type="common">Parasitic roundworm</name>
    <dbReference type="NCBI Taxonomy" id="34506"/>
    <lineage>
        <taxon>Eukaryota</taxon>
        <taxon>Metazoa</taxon>
        <taxon>Ecdysozoa</taxon>
        <taxon>Nematoda</taxon>
        <taxon>Chromadorea</taxon>
        <taxon>Rhabditida</taxon>
        <taxon>Tylenchina</taxon>
        <taxon>Panagrolaimomorpha</taxon>
        <taxon>Strongyloidoidea</taxon>
        <taxon>Strongyloididae</taxon>
        <taxon>Strongyloides</taxon>
    </lineage>
</organism>
<name>A0A090MFU6_STRRB</name>